<comment type="caution">
    <text evidence="4">The sequence shown here is derived from an EMBL/GenBank/DDBJ whole genome shotgun (WGS) entry which is preliminary data.</text>
</comment>
<dbReference type="Pfam" id="PF00106">
    <property type="entry name" value="adh_short"/>
    <property type="match status" value="1"/>
</dbReference>
<accession>A0A4R1NLR3</accession>
<feature type="domain" description="Ketoreductase" evidence="3">
    <location>
        <begin position="5"/>
        <end position="181"/>
    </location>
</feature>
<dbReference type="InterPro" id="IPR036291">
    <property type="entry name" value="NAD(P)-bd_dom_sf"/>
</dbReference>
<dbReference type="EMBL" id="SMGR01000001">
    <property type="protein sequence ID" value="TCL09055.1"/>
    <property type="molecule type" value="Genomic_DNA"/>
</dbReference>
<reference evidence="4 5" key="1">
    <citation type="submission" date="2019-03" db="EMBL/GenBank/DDBJ databases">
        <title>Genomic Encyclopedia of Archaeal and Bacterial Type Strains, Phase II (KMG-II): from individual species to whole genera.</title>
        <authorList>
            <person name="Goeker M."/>
        </authorList>
    </citation>
    <scope>NUCLEOTIDE SEQUENCE [LARGE SCALE GENOMIC DNA]</scope>
    <source>
        <strain evidence="4 5">DSM 26433</strain>
    </source>
</reference>
<comment type="similarity">
    <text evidence="1">Belongs to the short-chain dehydrogenases/reductases (SDR) family.</text>
</comment>
<dbReference type="InterPro" id="IPR020904">
    <property type="entry name" value="Sc_DH/Rdtase_CS"/>
</dbReference>
<dbReference type="Proteomes" id="UP000295673">
    <property type="component" value="Unassembled WGS sequence"/>
</dbReference>
<dbReference type="InterPro" id="IPR002347">
    <property type="entry name" value="SDR_fam"/>
</dbReference>
<dbReference type="AlphaFoldDB" id="A0A4R1NLR3"/>
<evidence type="ECO:0000256" key="1">
    <source>
        <dbReference type="ARBA" id="ARBA00006484"/>
    </source>
</evidence>
<proteinExistence type="inferred from homology"/>
<dbReference type="PANTHER" id="PTHR44196">
    <property type="entry name" value="DEHYDROGENASE/REDUCTASE SDR FAMILY MEMBER 7B"/>
    <property type="match status" value="1"/>
</dbReference>
<sequence>MFRDKTYWLVGASHGLGRALAKALDAEGAKLVLSARSPDELRNLAHSLTSASALPLDVTDSEAVARASKEIGPLDGVIYCAGAYDPMAAADWKPEGAERMADVNFMGALRVLGQVVPAMAKRNAGHIVLIGSLAGHRGLPNAIGYGASKAAAMHLAENLRADLRRTNIKVQMINPGFIRTRLTDKNEFDMPQIMSADDAAQNTLKAMKSNRFSTSFPAPFAWLFVLGRYLPLKWFQAIFGQSK</sequence>
<evidence type="ECO:0000256" key="2">
    <source>
        <dbReference type="ARBA" id="ARBA00023002"/>
    </source>
</evidence>
<keyword evidence="2" id="KW-0560">Oxidoreductase</keyword>
<evidence type="ECO:0000313" key="4">
    <source>
        <dbReference type="EMBL" id="TCL09055.1"/>
    </source>
</evidence>
<dbReference type="GO" id="GO:0016020">
    <property type="term" value="C:membrane"/>
    <property type="evidence" value="ECO:0007669"/>
    <property type="project" value="TreeGrafter"/>
</dbReference>
<gene>
    <name evidence="4" type="ORF">BXY66_1098</name>
</gene>
<dbReference type="SUPFAM" id="SSF51735">
    <property type="entry name" value="NAD(P)-binding Rossmann-fold domains"/>
    <property type="match status" value="1"/>
</dbReference>
<evidence type="ECO:0000313" key="5">
    <source>
        <dbReference type="Proteomes" id="UP000295673"/>
    </source>
</evidence>
<evidence type="ECO:0000259" key="3">
    <source>
        <dbReference type="SMART" id="SM00822"/>
    </source>
</evidence>
<dbReference type="PROSITE" id="PS00061">
    <property type="entry name" value="ADH_SHORT"/>
    <property type="match status" value="1"/>
</dbReference>
<protein>
    <submittedName>
        <fullName evidence="4">Short-subunit dehydrogenase</fullName>
    </submittedName>
</protein>
<dbReference type="PRINTS" id="PR00081">
    <property type="entry name" value="GDHRDH"/>
</dbReference>
<dbReference type="OrthoDB" id="335726at2"/>
<dbReference type="Gene3D" id="3.40.50.720">
    <property type="entry name" value="NAD(P)-binding Rossmann-like Domain"/>
    <property type="match status" value="1"/>
</dbReference>
<name>A0A4R1NLR3_9RHOB</name>
<dbReference type="GO" id="GO:0016491">
    <property type="term" value="F:oxidoreductase activity"/>
    <property type="evidence" value="ECO:0007669"/>
    <property type="project" value="UniProtKB-KW"/>
</dbReference>
<dbReference type="PANTHER" id="PTHR44196:SF1">
    <property type="entry name" value="DEHYDROGENASE_REDUCTASE SDR FAMILY MEMBER 7B"/>
    <property type="match status" value="1"/>
</dbReference>
<keyword evidence="5" id="KW-1185">Reference proteome</keyword>
<dbReference type="InterPro" id="IPR057326">
    <property type="entry name" value="KR_dom"/>
</dbReference>
<dbReference type="SMART" id="SM00822">
    <property type="entry name" value="PKS_KR"/>
    <property type="match status" value="1"/>
</dbReference>
<organism evidence="4 5">
    <name type="scientific">Shimia isoporae</name>
    <dbReference type="NCBI Taxonomy" id="647720"/>
    <lineage>
        <taxon>Bacteria</taxon>
        <taxon>Pseudomonadati</taxon>
        <taxon>Pseudomonadota</taxon>
        <taxon>Alphaproteobacteria</taxon>
        <taxon>Rhodobacterales</taxon>
        <taxon>Roseobacteraceae</taxon>
    </lineage>
</organism>